<keyword evidence="3 8" id="KW-0274">FAD</keyword>
<comment type="function">
    <text evidence="8">Is involved in the reduction of 2,3-digeranylgeranylglycerophospholipids (unsaturated archaeols) into 2,3-diphytanylglycerophospholipids (saturated archaeols) in the biosynthesis of archaeal membrane lipids. Catalyzes the formation of archaetidic acid (2,3-di-O-phytanyl-sn-glyceryl phosphate) from 2,3-di-O-geranylgeranylglyceryl phosphate (DGGGP) via the hydrogenation of each double bond of the isoprenoid chains. Is also probably able to reduce double bonds of geranyl groups in CDP-2,3-bis-O-(geranylgeranyl)-sn-glycerol and archaetidylserine, thus acting at various stages in the biosynthesis of archaeal membrane lipids.</text>
</comment>
<comment type="miscellaneous">
    <text evidence="8">Reduction reaction proceeds via syn addition of hydrogen for double bonds.</text>
</comment>
<comment type="caution">
    <text evidence="11">The sequence shown here is derived from an EMBL/GenBank/DDBJ whole genome shotgun (WGS) entry which is preliminary data.</text>
</comment>
<evidence type="ECO:0000256" key="3">
    <source>
        <dbReference type="ARBA" id="ARBA00022827"/>
    </source>
</evidence>
<evidence type="ECO:0000256" key="1">
    <source>
        <dbReference type="ARBA" id="ARBA00022516"/>
    </source>
</evidence>
<dbReference type="GO" id="GO:0016020">
    <property type="term" value="C:membrane"/>
    <property type="evidence" value="ECO:0007669"/>
    <property type="project" value="GOC"/>
</dbReference>
<feature type="binding site" evidence="8">
    <location>
        <position position="329"/>
    </location>
    <ligand>
        <name>a 2,3-bis-O-(geranylgeranyl)-sn-glycerol 1-phospholipid</name>
        <dbReference type="ChEBI" id="CHEBI:138140"/>
    </ligand>
</feature>
<evidence type="ECO:0000259" key="9">
    <source>
        <dbReference type="Pfam" id="PF01494"/>
    </source>
</evidence>
<organism evidence="11">
    <name type="scientific">Archaeoglobus fulgidus</name>
    <dbReference type="NCBI Taxonomy" id="2234"/>
    <lineage>
        <taxon>Archaea</taxon>
        <taxon>Methanobacteriati</taxon>
        <taxon>Methanobacteriota</taxon>
        <taxon>Archaeoglobi</taxon>
        <taxon>Archaeoglobales</taxon>
        <taxon>Archaeoglobaceae</taxon>
        <taxon>Archaeoglobus</taxon>
    </lineage>
</organism>
<evidence type="ECO:0000256" key="7">
    <source>
        <dbReference type="ARBA" id="ARBA00023264"/>
    </source>
</evidence>
<evidence type="ECO:0000256" key="6">
    <source>
        <dbReference type="ARBA" id="ARBA00023209"/>
    </source>
</evidence>
<feature type="domain" description="FAD-binding" evidence="9">
    <location>
        <begin position="2"/>
        <end position="165"/>
    </location>
</feature>
<feature type="binding site" evidence="8">
    <location>
        <position position="274"/>
    </location>
    <ligand>
        <name>FAD</name>
        <dbReference type="ChEBI" id="CHEBI:57692"/>
    </ligand>
</feature>
<dbReference type="InterPro" id="IPR054715">
    <property type="entry name" value="GGR_cat"/>
</dbReference>
<keyword evidence="7 8" id="KW-1208">Phospholipid metabolism</keyword>
<comment type="pathway">
    <text evidence="8">Membrane lipid metabolism; glycerophospholipid metabolism.</text>
</comment>
<reference evidence="11" key="1">
    <citation type="journal article" date="2020" name="mSystems">
        <title>Genome- and Community-Level Interaction Insights into Carbon Utilization and Element Cycling Functions of Hydrothermarchaeota in Hydrothermal Sediment.</title>
        <authorList>
            <person name="Zhou Z."/>
            <person name="Liu Y."/>
            <person name="Xu W."/>
            <person name="Pan J."/>
            <person name="Luo Z.H."/>
            <person name="Li M."/>
        </authorList>
    </citation>
    <scope>NUCLEOTIDE SEQUENCE [LARGE SCALE GENOMIC DNA]</scope>
    <source>
        <strain evidence="11">SpSt-587</strain>
    </source>
</reference>
<keyword evidence="1 8" id="KW-0444">Lipid biosynthesis</keyword>
<name>A0A7J3M1N4_ARCFL</name>
<feature type="binding site" evidence="8">
    <location>
        <position position="12"/>
    </location>
    <ligand>
        <name>FAD</name>
        <dbReference type="ChEBI" id="CHEBI:57692"/>
    </ligand>
</feature>
<dbReference type="GO" id="GO:0045550">
    <property type="term" value="F:geranylgeranyl reductase activity"/>
    <property type="evidence" value="ECO:0007669"/>
    <property type="project" value="InterPro"/>
</dbReference>
<dbReference type="GO" id="GO:0046474">
    <property type="term" value="P:glycerophospholipid biosynthetic process"/>
    <property type="evidence" value="ECO:0007669"/>
    <property type="project" value="UniProtKB-UniRule"/>
</dbReference>
<dbReference type="EMBL" id="DSYZ01000085">
    <property type="protein sequence ID" value="HGT82867.1"/>
    <property type="molecule type" value="Genomic_DNA"/>
</dbReference>
<feature type="binding site" evidence="8">
    <location>
        <position position="96"/>
    </location>
    <ligand>
        <name>FAD</name>
        <dbReference type="ChEBI" id="CHEBI:57692"/>
    </ligand>
</feature>
<comment type="catalytic activity">
    <reaction evidence="8">
        <text>archaetidylserine + 8 AH2 = 2,3-bis-O-phytanyl-sn-glycero-3-phospho-L-serine + 8 A</text>
        <dbReference type="Rhea" id="RHEA:84215"/>
        <dbReference type="ChEBI" id="CHEBI:13193"/>
        <dbReference type="ChEBI" id="CHEBI:17499"/>
        <dbReference type="ChEBI" id="CHEBI:71517"/>
        <dbReference type="ChEBI" id="CHEBI:74853"/>
    </reaction>
</comment>
<evidence type="ECO:0000259" key="10">
    <source>
        <dbReference type="Pfam" id="PF22578"/>
    </source>
</evidence>
<keyword evidence="6 8" id="KW-0594">Phospholipid biosynthesis</keyword>
<feature type="domain" description="Digeranylgeranylglycerophospholipid reductase catalytic" evidence="10">
    <location>
        <begin position="173"/>
        <end position="255"/>
    </location>
</feature>
<keyword evidence="2 8" id="KW-0285">Flavoprotein</keyword>
<dbReference type="InterPro" id="IPR011777">
    <property type="entry name" value="Geranylgeranyl_Rdtase_fam"/>
</dbReference>
<feature type="binding site" evidence="8">
    <location>
        <position position="42"/>
    </location>
    <ligand>
        <name>FAD</name>
        <dbReference type="ChEBI" id="CHEBI:57692"/>
    </ligand>
</feature>
<dbReference type="SUPFAM" id="SSF51905">
    <property type="entry name" value="FAD/NAD(P)-binding domain"/>
    <property type="match status" value="1"/>
</dbReference>
<dbReference type="AlphaFoldDB" id="A0A7J3M1N4"/>
<sequence length="389" mass="42801">MFDVVVVGAGPAGSMAAKTCAERGLNVLLVEKRQEIGTPVRCAEGISKKALQRFVEIDKKWISAEVIGAKIYSPDRTEVTMAEEMAGNEVGFVLERKIFDRHLARLAAKAGAEVLVKTTFLSFERVGDRLRVKLKRMGEDWEVETKILIGADGVESRVGRMAGIIKTLKKSEIESCAQYLMSNLEIDENYTYFYLGNDLAPGGYAWIFPKGNGCANVGIGVLPSIAKANAKFYLDKFIEKFEIKGKIVELVSGAVPVYGEVATAVTDNIMLAGDAAYHSDPITGGGIANALSAGYHAGIVASEAIEREDFSANYLRRYDELWKADFGWKLRRNKKLQEFFLKLDDETLNSLARSIAGKNIRDTSIEAIIAELIKKNPSLLEILRSFLSP</sequence>
<feature type="binding site" evidence="8">
    <location>
        <position position="45"/>
    </location>
    <ligand>
        <name>FAD</name>
        <dbReference type="ChEBI" id="CHEBI:57692"/>
    </ligand>
</feature>
<dbReference type="Pfam" id="PF22578">
    <property type="entry name" value="GGR_cat"/>
    <property type="match status" value="1"/>
</dbReference>
<dbReference type="PANTHER" id="PTHR42685">
    <property type="entry name" value="GERANYLGERANYL DIPHOSPHATE REDUCTASE"/>
    <property type="match status" value="1"/>
</dbReference>
<dbReference type="InterPro" id="IPR050407">
    <property type="entry name" value="Geranylgeranyl_reductase"/>
</dbReference>
<dbReference type="Gene3D" id="3.50.50.60">
    <property type="entry name" value="FAD/NAD(P)-binding domain"/>
    <property type="match status" value="1"/>
</dbReference>
<comment type="catalytic activity">
    <reaction evidence="8">
        <text>a 2,3-bis-O-phytanyl-sn-glycerol 1-phospholipid + 8 A = a 2,3-bis-O-(geranylgeranyl)-sn-glycerol 1-phospholipid + 8 AH2</text>
        <dbReference type="Rhea" id="RHEA:64376"/>
        <dbReference type="ChEBI" id="CHEBI:13193"/>
        <dbReference type="ChEBI" id="CHEBI:17499"/>
        <dbReference type="ChEBI" id="CHEBI:138139"/>
        <dbReference type="ChEBI" id="CHEBI:138140"/>
    </reaction>
</comment>
<dbReference type="InterPro" id="IPR036188">
    <property type="entry name" value="FAD/NAD-bd_sf"/>
</dbReference>
<proteinExistence type="inferred from homology"/>
<feature type="binding site" evidence="8">
    <location>
        <position position="31"/>
    </location>
    <ligand>
        <name>FAD</name>
        <dbReference type="ChEBI" id="CHEBI:57692"/>
    </ligand>
</feature>
<dbReference type="Gene3D" id="3.30.9.10">
    <property type="entry name" value="D-Amino Acid Oxidase, subunit A, domain 2"/>
    <property type="match status" value="1"/>
</dbReference>
<evidence type="ECO:0000313" key="11">
    <source>
        <dbReference type="EMBL" id="HGT82867.1"/>
    </source>
</evidence>
<evidence type="ECO:0000256" key="5">
    <source>
        <dbReference type="ARBA" id="ARBA00023098"/>
    </source>
</evidence>
<evidence type="ECO:0000256" key="8">
    <source>
        <dbReference type="HAMAP-Rule" id="MF_01287"/>
    </source>
</evidence>
<keyword evidence="5 8" id="KW-0443">Lipid metabolism</keyword>
<feature type="binding site" evidence="8">
    <location>
        <position position="287"/>
    </location>
    <ligand>
        <name>FAD</name>
        <dbReference type="ChEBI" id="CHEBI:57692"/>
    </ligand>
</feature>
<dbReference type="GO" id="GO:0071949">
    <property type="term" value="F:FAD binding"/>
    <property type="evidence" value="ECO:0007669"/>
    <property type="project" value="InterPro"/>
</dbReference>
<dbReference type="NCBIfam" id="TIGR02032">
    <property type="entry name" value="GG-red-SF"/>
    <property type="match status" value="1"/>
</dbReference>
<evidence type="ECO:0000256" key="2">
    <source>
        <dbReference type="ARBA" id="ARBA00022630"/>
    </source>
</evidence>
<gene>
    <name evidence="11" type="ORF">ENT52_03975</name>
</gene>
<dbReference type="GO" id="GO:0046467">
    <property type="term" value="P:membrane lipid biosynthetic process"/>
    <property type="evidence" value="ECO:0007669"/>
    <property type="project" value="InterPro"/>
</dbReference>
<feature type="binding site" evidence="8">
    <location>
        <position position="286"/>
    </location>
    <ligand>
        <name>FAD</name>
        <dbReference type="ChEBI" id="CHEBI:57692"/>
    </ligand>
</feature>
<comment type="cofactor">
    <cofactor evidence="8">
        <name>FAD</name>
        <dbReference type="ChEBI" id="CHEBI:57692"/>
    </cofactor>
    <text evidence="8">Binds 1 FAD per subunit.</text>
</comment>
<feature type="binding site" evidence="8">
    <location>
        <position position="43"/>
    </location>
    <ligand>
        <name>FAD</name>
        <dbReference type="ChEBI" id="CHEBI:57692"/>
    </ligand>
</feature>
<dbReference type="EC" id="1.3.-.-" evidence="8"/>
<keyword evidence="4 8" id="KW-0560">Oxidoreductase</keyword>
<comment type="catalytic activity">
    <reaction evidence="8">
        <text>CDP-2,3-bis-O-(geranylgeranyl)-sn-glycerol + 8 AH2 = CDP-2,3-bis-O-(phytanyl)-sn-glycerol + 8 A</text>
        <dbReference type="Rhea" id="RHEA:84207"/>
        <dbReference type="ChEBI" id="CHEBI:13193"/>
        <dbReference type="ChEBI" id="CHEBI:17499"/>
        <dbReference type="ChEBI" id="CHEBI:58838"/>
        <dbReference type="ChEBI" id="CHEBI:74004"/>
    </reaction>
</comment>
<comment type="similarity">
    <text evidence="8">Belongs to the geranylgeranyl reductase family. DGGGPL reductase subfamily.</text>
</comment>
<dbReference type="PANTHER" id="PTHR42685:SF18">
    <property type="entry name" value="DIGERANYLGERANYLGLYCEROPHOSPHOLIPID REDUCTASE"/>
    <property type="match status" value="1"/>
</dbReference>
<dbReference type="UniPathway" id="UPA00940"/>
<dbReference type="GO" id="GO:0016628">
    <property type="term" value="F:oxidoreductase activity, acting on the CH-CH group of donors, NAD or NADP as acceptor"/>
    <property type="evidence" value="ECO:0007669"/>
    <property type="project" value="InterPro"/>
</dbReference>
<dbReference type="Pfam" id="PF01494">
    <property type="entry name" value="FAD_binding_3"/>
    <property type="match status" value="1"/>
</dbReference>
<accession>A0A7J3M1N4</accession>
<evidence type="ECO:0000256" key="4">
    <source>
        <dbReference type="ARBA" id="ARBA00023002"/>
    </source>
</evidence>
<comment type="caution">
    <text evidence="8">Lacks conserved residue(s) required for the propagation of feature annotation.</text>
</comment>
<dbReference type="InterPro" id="IPR023590">
    <property type="entry name" value="DGGGPL_reductase"/>
</dbReference>
<dbReference type="InterPro" id="IPR002938">
    <property type="entry name" value="FAD-bd"/>
</dbReference>
<protein>
    <recommendedName>
        <fullName evidence="8">Digeranylgeranylglycerophospholipid reductase</fullName>
        <shortName evidence="8">DGGGPL reductase</shortName>
        <ecNumber evidence="8">1.3.-.-</ecNumber>
    </recommendedName>
    <alternativeName>
        <fullName evidence="8">2,3-bis-O-geranylgeranylglyceryl phosphate reductase</fullName>
    </alternativeName>
    <alternativeName>
        <fullName evidence="8">Geranylgeranyl reductase</fullName>
        <shortName evidence="8">GGR</shortName>
    </alternativeName>
</protein>
<comment type="catalytic activity">
    <reaction evidence="8">
        <text>2,3-bis-O-(phytanyl)-sn-glycerol 1-phosphate + 8 A = 2,3-bis-O-(geranylgeranyl)-sn-glycerol 1-phosphate + 8 AH2</text>
        <dbReference type="Rhea" id="RHEA:64368"/>
        <dbReference type="ChEBI" id="CHEBI:13193"/>
        <dbReference type="ChEBI" id="CHEBI:17499"/>
        <dbReference type="ChEBI" id="CHEBI:58837"/>
        <dbReference type="ChEBI" id="CHEBI:73125"/>
    </reaction>
</comment>
<dbReference type="PRINTS" id="PR00420">
    <property type="entry name" value="RNGMNOXGNASE"/>
</dbReference>
<dbReference type="HAMAP" id="MF_01287">
    <property type="entry name" value="DGGGPL_reductase"/>
    <property type="match status" value="1"/>
</dbReference>